<reference evidence="2" key="1">
    <citation type="journal article" date="2019" name="Int. J. Syst. Evol. Microbiol.">
        <title>The Global Catalogue of Microorganisms (GCM) 10K type strain sequencing project: providing services to taxonomists for standard genome sequencing and annotation.</title>
        <authorList>
            <consortium name="The Broad Institute Genomics Platform"/>
            <consortium name="The Broad Institute Genome Sequencing Center for Infectious Disease"/>
            <person name="Wu L."/>
            <person name="Ma J."/>
        </authorList>
    </citation>
    <scope>NUCLEOTIDE SEQUENCE [LARGE SCALE GENOMIC DNA]</scope>
    <source>
        <strain evidence="2">JCM 13852</strain>
    </source>
</reference>
<dbReference type="Proteomes" id="UP001596183">
    <property type="component" value="Unassembled WGS sequence"/>
</dbReference>
<accession>A0ABW0XH49</accession>
<sequence>MNDRAVLAAAGTAAMTSVSAFSGNSAVSWKDQQHGLGTVYLTYWTAGHGRHEADFLRQ</sequence>
<evidence type="ECO:0000313" key="2">
    <source>
        <dbReference type="Proteomes" id="UP001596183"/>
    </source>
</evidence>
<proteinExistence type="predicted"/>
<name>A0ABW0XH49_9ACTN</name>
<evidence type="ECO:0000313" key="1">
    <source>
        <dbReference type="EMBL" id="MFC5669756.1"/>
    </source>
</evidence>
<dbReference type="RefSeq" id="WP_381206728.1">
    <property type="nucleotide sequence ID" value="NZ_JBHSPC010000015.1"/>
</dbReference>
<organism evidence="1 2">
    <name type="scientific">Streptomyces incanus</name>
    <dbReference type="NCBI Taxonomy" id="887453"/>
    <lineage>
        <taxon>Bacteria</taxon>
        <taxon>Bacillati</taxon>
        <taxon>Actinomycetota</taxon>
        <taxon>Actinomycetes</taxon>
        <taxon>Kitasatosporales</taxon>
        <taxon>Streptomycetaceae</taxon>
        <taxon>Streptomyces</taxon>
    </lineage>
</organism>
<protein>
    <submittedName>
        <fullName evidence="1">Uncharacterized protein</fullName>
    </submittedName>
</protein>
<keyword evidence="2" id="KW-1185">Reference proteome</keyword>
<dbReference type="EMBL" id="JBHSPC010000015">
    <property type="protein sequence ID" value="MFC5669756.1"/>
    <property type="molecule type" value="Genomic_DNA"/>
</dbReference>
<gene>
    <name evidence="1" type="ORF">ACFP2V_06410</name>
</gene>
<comment type="caution">
    <text evidence="1">The sequence shown here is derived from an EMBL/GenBank/DDBJ whole genome shotgun (WGS) entry which is preliminary data.</text>
</comment>